<organism evidence="1 2">
    <name type="scientific">Nematostella vectensis</name>
    <name type="common">Starlet sea anemone</name>
    <dbReference type="NCBI Taxonomy" id="45351"/>
    <lineage>
        <taxon>Eukaryota</taxon>
        <taxon>Metazoa</taxon>
        <taxon>Cnidaria</taxon>
        <taxon>Anthozoa</taxon>
        <taxon>Hexacorallia</taxon>
        <taxon>Actiniaria</taxon>
        <taxon>Edwardsiidae</taxon>
        <taxon>Nematostella</taxon>
    </lineage>
</organism>
<dbReference type="Proteomes" id="UP000001593">
    <property type="component" value="Unassembled WGS sequence"/>
</dbReference>
<proteinExistence type="predicted"/>
<accession>A8DV98</accession>
<keyword evidence="2" id="KW-1185">Reference proteome</keyword>
<sequence length="218" mass="24338">MLDLAFSLGIMGLEALVNERRLDVKEMSNVAEIDCMCDLVCYIADKKWSKEVESSERQEDGASAVRRATASAIWKTSDRVEKTYLSPFIQVLTQAVRNPMYLNHYLHKMCSCLYSDGKTCSSAQSMDQSVYFAVGYHPSLSRLLDETIEAIDKLLLGPKTSEPSGLVLSDILIAAKALHTVRDPSGGTFYHLKNSLMVHEPAFQAYLQSGVWEKKPGY</sequence>
<protein>
    <submittedName>
        <fullName evidence="1">Uncharacterized protein</fullName>
    </submittedName>
</protein>
<reference evidence="1 2" key="1">
    <citation type="journal article" date="2007" name="Science">
        <title>Sea anemone genome reveals ancestral eumetazoan gene repertoire and genomic organization.</title>
        <authorList>
            <person name="Putnam N.H."/>
            <person name="Srivastava M."/>
            <person name="Hellsten U."/>
            <person name="Dirks B."/>
            <person name="Chapman J."/>
            <person name="Salamov A."/>
            <person name="Terry A."/>
            <person name="Shapiro H."/>
            <person name="Lindquist E."/>
            <person name="Kapitonov V.V."/>
            <person name="Jurka J."/>
            <person name="Genikhovich G."/>
            <person name="Grigoriev I.V."/>
            <person name="Lucas S.M."/>
            <person name="Steele R.E."/>
            <person name="Finnerty J.R."/>
            <person name="Technau U."/>
            <person name="Martindale M.Q."/>
            <person name="Rokhsar D.S."/>
        </authorList>
    </citation>
    <scope>NUCLEOTIDE SEQUENCE [LARGE SCALE GENOMIC DNA]</scope>
    <source>
        <strain evidence="2">CH2 X CH6</strain>
    </source>
</reference>
<dbReference type="HOGENOM" id="CLU_1268271_0_0_1"/>
<evidence type="ECO:0000313" key="2">
    <source>
        <dbReference type="Proteomes" id="UP000001593"/>
    </source>
</evidence>
<dbReference type="KEGG" id="nve:5496494"/>
<dbReference type="InParanoid" id="A8DV98"/>
<evidence type="ECO:0000313" key="1">
    <source>
        <dbReference type="EMBL" id="EDO26135.1"/>
    </source>
</evidence>
<dbReference type="EMBL" id="DS476706">
    <property type="protein sequence ID" value="EDO26135.1"/>
    <property type="molecule type" value="Genomic_DNA"/>
</dbReference>
<dbReference type="AlphaFoldDB" id="A8DV98"/>
<name>A8DV98_NEMVE</name>
<gene>
    <name evidence="1" type="ORF">NEMVEDRAFT_v1g248892</name>
</gene>